<organism evidence="3 4">
    <name type="scientific">Puccinia graminis f. sp. tritici</name>
    <dbReference type="NCBI Taxonomy" id="56615"/>
    <lineage>
        <taxon>Eukaryota</taxon>
        <taxon>Fungi</taxon>
        <taxon>Dikarya</taxon>
        <taxon>Basidiomycota</taxon>
        <taxon>Pucciniomycotina</taxon>
        <taxon>Pucciniomycetes</taxon>
        <taxon>Pucciniales</taxon>
        <taxon>Pucciniaceae</taxon>
        <taxon>Puccinia</taxon>
    </lineage>
</organism>
<evidence type="ECO:0000313" key="3">
    <source>
        <dbReference type="EMBL" id="KAA1123917.1"/>
    </source>
</evidence>
<keyword evidence="2" id="KW-1133">Transmembrane helix</keyword>
<dbReference type="GO" id="GO:0005789">
    <property type="term" value="C:endoplasmic reticulum membrane"/>
    <property type="evidence" value="ECO:0007669"/>
    <property type="project" value="TreeGrafter"/>
</dbReference>
<dbReference type="Proteomes" id="UP000325313">
    <property type="component" value="Unassembled WGS sequence"/>
</dbReference>
<keyword evidence="2" id="KW-0812">Transmembrane</keyword>
<feature type="compositionally biased region" description="Polar residues" evidence="1">
    <location>
        <begin position="154"/>
        <end position="167"/>
    </location>
</feature>
<evidence type="ECO:0000256" key="2">
    <source>
        <dbReference type="SAM" id="Phobius"/>
    </source>
</evidence>
<feature type="transmembrane region" description="Helical" evidence="2">
    <location>
        <begin position="78"/>
        <end position="99"/>
    </location>
</feature>
<dbReference type="InterPro" id="IPR013945">
    <property type="entry name" value="Pkr1"/>
</dbReference>
<keyword evidence="2" id="KW-0472">Membrane</keyword>
<dbReference type="PANTHER" id="PTHR28251">
    <property type="entry name" value="V-TYPE ATPASE ASSEMBLY FACTOR PKR1"/>
    <property type="match status" value="1"/>
</dbReference>
<dbReference type="AlphaFoldDB" id="A0A5B0RDX3"/>
<dbReference type="PANTHER" id="PTHR28251:SF1">
    <property type="entry name" value="V-TYPE ATPASE ASSEMBLY FACTOR PKR1"/>
    <property type="match status" value="1"/>
</dbReference>
<dbReference type="Pfam" id="PF08636">
    <property type="entry name" value="Pkr1"/>
    <property type="match status" value="1"/>
</dbReference>
<accession>A0A5B0RDX3</accession>
<feature type="region of interest" description="Disordered" evidence="1">
    <location>
        <begin position="141"/>
        <end position="167"/>
    </location>
</feature>
<gene>
    <name evidence="3" type="ORF">PGTUg99_029779</name>
</gene>
<sequence length="167" mass="18971">MRDRIHVTRSITVKLRRPSFWKFTAIDESLNQQIIKKRRESTEERTRRKTDRMASMIQAVIDSVLPSKPQPVVPNEGLIRAMDLSFLGLLLTLLALLVITQGNLHVLALMLVAICLWTSVRWFVAELARMNHLNKPVELSDSDSLIKNDDPQGSLGTTTNINKLKSN</sequence>
<dbReference type="EMBL" id="VDEP01000206">
    <property type="protein sequence ID" value="KAA1123917.1"/>
    <property type="molecule type" value="Genomic_DNA"/>
</dbReference>
<feature type="transmembrane region" description="Helical" evidence="2">
    <location>
        <begin position="105"/>
        <end position="124"/>
    </location>
</feature>
<protein>
    <submittedName>
        <fullName evidence="3">Uncharacterized protein</fullName>
    </submittedName>
</protein>
<evidence type="ECO:0000256" key="1">
    <source>
        <dbReference type="SAM" id="MobiDB-lite"/>
    </source>
</evidence>
<reference evidence="3 4" key="1">
    <citation type="submission" date="2019-05" db="EMBL/GenBank/DDBJ databases">
        <title>Emergence of the Ug99 lineage of the wheat stem rust pathogen through somatic hybridization.</title>
        <authorList>
            <person name="Li F."/>
            <person name="Upadhyaya N.M."/>
            <person name="Sperschneider J."/>
            <person name="Matny O."/>
            <person name="Nguyen-Phuc H."/>
            <person name="Mago R."/>
            <person name="Raley C."/>
            <person name="Miller M.E."/>
            <person name="Silverstein K.A.T."/>
            <person name="Henningsen E."/>
            <person name="Hirsch C.D."/>
            <person name="Visser B."/>
            <person name="Pretorius Z.A."/>
            <person name="Steffenson B.J."/>
            <person name="Schwessinger B."/>
            <person name="Dodds P.N."/>
            <person name="Figueroa M."/>
        </authorList>
    </citation>
    <scope>NUCLEOTIDE SEQUENCE [LARGE SCALE GENOMIC DNA]</scope>
    <source>
        <strain evidence="3 4">Ug99</strain>
    </source>
</reference>
<dbReference type="GO" id="GO:0070072">
    <property type="term" value="P:vacuolar proton-transporting V-type ATPase complex assembly"/>
    <property type="evidence" value="ECO:0007669"/>
    <property type="project" value="InterPro"/>
</dbReference>
<comment type="caution">
    <text evidence="3">The sequence shown here is derived from an EMBL/GenBank/DDBJ whole genome shotgun (WGS) entry which is preliminary data.</text>
</comment>
<proteinExistence type="predicted"/>
<name>A0A5B0RDX3_PUCGR</name>
<evidence type="ECO:0000313" key="4">
    <source>
        <dbReference type="Proteomes" id="UP000325313"/>
    </source>
</evidence>